<gene>
    <name evidence="7" type="ORF">DNX69_11705</name>
</gene>
<dbReference type="InterPro" id="IPR036271">
    <property type="entry name" value="Tet_transcr_reg_TetR-rel_C_sf"/>
</dbReference>
<evidence type="ECO:0000313" key="8">
    <source>
        <dbReference type="Proteomes" id="UP000248134"/>
    </source>
</evidence>
<feature type="DNA-binding region" description="H-T-H motif" evidence="4">
    <location>
        <begin position="33"/>
        <end position="52"/>
    </location>
</feature>
<evidence type="ECO:0000256" key="3">
    <source>
        <dbReference type="ARBA" id="ARBA00023163"/>
    </source>
</evidence>
<feature type="region of interest" description="Disordered" evidence="5">
    <location>
        <begin position="197"/>
        <end position="216"/>
    </location>
</feature>
<feature type="compositionally biased region" description="Basic residues" evidence="5">
    <location>
        <begin position="203"/>
        <end position="216"/>
    </location>
</feature>
<evidence type="ECO:0000256" key="5">
    <source>
        <dbReference type="SAM" id="MobiDB-lite"/>
    </source>
</evidence>
<keyword evidence="1" id="KW-0805">Transcription regulation</keyword>
<dbReference type="InterPro" id="IPR050109">
    <property type="entry name" value="HTH-type_TetR-like_transc_reg"/>
</dbReference>
<dbReference type="Pfam" id="PF17932">
    <property type="entry name" value="TetR_C_24"/>
    <property type="match status" value="1"/>
</dbReference>
<dbReference type="InterPro" id="IPR009057">
    <property type="entry name" value="Homeodomain-like_sf"/>
</dbReference>
<sequence>MPRVRADNYDDKYRAILDSAATLFAKVGYPSAKLQDVAKACGATKSMLYHYFPTKDDLLLALLIDHLERLLAEIDRALSESRSPEEQLQRFVDVFVTKSSQSRQRHVSAMNDAKFLPSEKRAQVLKLERKVRRTLSGLLRVVNPGLPDEVYAPYAMLLIGMLNWTDLWFRPAGKLKPRELCDRIARLYLDGFLSEEAADRSPQRKRPVARSNRARS</sequence>
<dbReference type="EMBL" id="QKQS01000016">
    <property type="protein sequence ID" value="PZA11772.1"/>
    <property type="molecule type" value="Genomic_DNA"/>
</dbReference>
<comment type="caution">
    <text evidence="7">The sequence shown here is derived from an EMBL/GenBank/DDBJ whole genome shotgun (WGS) entry which is preliminary data.</text>
</comment>
<evidence type="ECO:0000256" key="1">
    <source>
        <dbReference type="ARBA" id="ARBA00023015"/>
    </source>
</evidence>
<dbReference type="Proteomes" id="UP000248134">
    <property type="component" value="Unassembled WGS sequence"/>
</dbReference>
<name>A0A323UFS3_RHOPL</name>
<dbReference type="SUPFAM" id="SSF48498">
    <property type="entry name" value="Tetracyclin repressor-like, C-terminal domain"/>
    <property type="match status" value="1"/>
</dbReference>
<keyword evidence="2 4" id="KW-0238">DNA-binding</keyword>
<dbReference type="PROSITE" id="PS50977">
    <property type="entry name" value="HTH_TETR_2"/>
    <property type="match status" value="1"/>
</dbReference>
<dbReference type="Gene3D" id="1.10.10.60">
    <property type="entry name" value="Homeodomain-like"/>
    <property type="match status" value="1"/>
</dbReference>
<keyword evidence="3" id="KW-0804">Transcription</keyword>
<dbReference type="RefSeq" id="WP_110786170.1">
    <property type="nucleotide sequence ID" value="NZ_QKQS01000016.1"/>
</dbReference>
<feature type="domain" description="HTH tetR-type" evidence="6">
    <location>
        <begin position="10"/>
        <end position="70"/>
    </location>
</feature>
<dbReference type="Gene3D" id="1.10.357.10">
    <property type="entry name" value="Tetracycline Repressor, domain 2"/>
    <property type="match status" value="1"/>
</dbReference>
<dbReference type="AlphaFoldDB" id="A0A323UFS3"/>
<dbReference type="SUPFAM" id="SSF46689">
    <property type="entry name" value="Homeodomain-like"/>
    <property type="match status" value="1"/>
</dbReference>
<dbReference type="InterPro" id="IPR001647">
    <property type="entry name" value="HTH_TetR"/>
</dbReference>
<dbReference type="OrthoDB" id="9779746at2"/>
<reference evidence="7 8" key="1">
    <citation type="submission" date="2018-06" db="EMBL/GenBank/DDBJ databases">
        <title>Draft Whole-Genome Sequence of the purple photosynthetic bacterium Rhodospeudomonas palustris XCP.</title>
        <authorList>
            <person name="Rayyan A."/>
            <person name="Meyer T.E."/>
            <person name="Kyndt J.A."/>
        </authorList>
    </citation>
    <scope>NUCLEOTIDE SEQUENCE [LARGE SCALE GENOMIC DNA]</scope>
    <source>
        <strain evidence="7 8">XCP</strain>
    </source>
</reference>
<evidence type="ECO:0000256" key="2">
    <source>
        <dbReference type="ARBA" id="ARBA00023125"/>
    </source>
</evidence>
<accession>A0A323UFS3</accession>
<dbReference type="PANTHER" id="PTHR30055:SF234">
    <property type="entry name" value="HTH-TYPE TRANSCRIPTIONAL REGULATOR BETI"/>
    <property type="match status" value="1"/>
</dbReference>
<dbReference type="GO" id="GO:0000976">
    <property type="term" value="F:transcription cis-regulatory region binding"/>
    <property type="evidence" value="ECO:0007669"/>
    <property type="project" value="TreeGrafter"/>
</dbReference>
<organism evidence="7 8">
    <name type="scientific">Rhodopseudomonas palustris</name>
    <dbReference type="NCBI Taxonomy" id="1076"/>
    <lineage>
        <taxon>Bacteria</taxon>
        <taxon>Pseudomonadati</taxon>
        <taxon>Pseudomonadota</taxon>
        <taxon>Alphaproteobacteria</taxon>
        <taxon>Hyphomicrobiales</taxon>
        <taxon>Nitrobacteraceae</taxon>
        <taxon>Rhodopseudomonas</taxon>
    </lineage>
</organism>
<protein>
    <recommendedName>
        <fullName evidence="6">HTH tetR-type domain-containing protein</fullName>
    </recommendedName>
</protein>
<dbReference type="PANTHER" id="PTHR30055">
    <property type="entry name" value="HTH-TYPE TRANSCRIPTIONAL REGULATOR RUTR"/>
    <property type="match status" value="1"/>
</dbReference>
<proteinExistence type="predicted"/>
<evidence type="ECO:0000313" key="7">
    <source>
        <dbReference type="EMBL" id="PZA11772.1"/>
    </source>
</evidence>
<evidence type="ECO:0000259" key="6">
    <source>
        <dbReference type="PROSITE" id="PS50977"/>
    </source>
</evidence>
<evidence type="ECO:0000256" key="4">
    <source>
        <dbReference type="PROSITE-ProRule" id="PRU00335"/>
    </source>
</evidence>
<dbReference type="InterPro" id="IPR041490">
    <property type="entry name" value="KstR2_TetR_C"/>
</dbReference>
<dbReference type="PRINTS" id="PR00455">
    <property type="entry name" value="HTHTETR"/>
</dbReference>
<dbReference type="GO" id="GO:0003700">
    <property type="term" value="F:DNA-binding transcription factor activity"/>
    <property type="evidence" value="ECO:0007669"/>
    <property type="project" value="TreeGrafter"/>
</dbReference>
<dbReference type="Pfam" id="PF00440">
    <property type="entry name" value="TetR_N"/>
    <property type="match status" value="1"/>
</dbReference>